<dbReference type="InterPro" id="IPR013083">
    <property type="entry name" value="Znf_RING/FYVE/PHD"/>
</dbReference>
<dbReference type="PANTHER" id="PTHR47636">
    <property type="entry name" value="TRANSCRIPTIONAL REGULATORY PROTEIN RCO1"/>
    <property type="match status" value="1"/>
</dbReference>
<accession>A0A0H5C483</accession>
<dbReference type="OMA" id="CCDPPIE"/>
<keyword evidence="1" id="KW-0479">Metal-binding</keyword>
<dbReference type="Proteomes" id="UP000094389">
    <property type="component" value="Unassembled WGS sequence"/>
</dbReference>
<feature type="domain" description="PHD-type" evidence="6">
    <location>
        <begin position="317"/>
        <end position="366"/>
    </location>
</feature>
<dbReference type="SMART" id="SM00249">
    <property type="entry name" value="PHD"/>
    <property type="match status" value="2"/>
</dbReference>
<feature type="compositionally biased region" description="Basic residues" evidence="5">
    <location>
        <begin position="272"/>
        <end position="283"/>
    </location>
</feature>
<dbReference type="GO" id="GO:0006357">
    <property type="term" value="P:regulation of transcription by RNA polymerase II"/>
    <property type="evidence" value="ECO:0007669"/>
    <property type="project" value="TreeGrafter"/>
</dbReference>
<evidence type="ECO:0000259" key="6">
    <source>
        <dbReference type="PROSITE" id="PS50016"/>
    </source>
</evidence>
<dbReference type="EMBL" id="KV453926">
    <property type="protein sequence ID" value="ODV75410.1"/>
    <property type="molecule type" value="Genomic_DNA"/>
</dbReference>
<keyword evidence="10" id="KW-1185">Reference proteome</keyword>
<dbReference type="Gene3D" id="3.30.40.10">
    <property type="entry name" value="Zinc/RING finger domain, C3HC4 (zinc finger)"/>
    <property type="match status" value="2"/>
</dbReference>
<dbReference type="STRING" id="983966.A0A0H5C483"/>
<evidence type="ECO:0000256" key="5">
    <source>
        <dbReference type="SAM" id="MobiDB-lite"/>
    </source>
</evidence>
<dbReference type="PROSITE" id="PS01359">
    <property type="entry name" value="ZF_PHD_1"/>
    <property type="match status" value="1"/>
</dbReference>
<gene>
    <name evidence="7" type="ORF">BN1211_2930</name>
    <name evidence="8" type="ORF">CYBJADRAFT_166141</name>
</gene>
<dbReference type="Proteomes" id="UP000038830">
    <property type="component" value="Unassembled WGS sequence"/>
</dbReference>
<evidence type="ECO:0000313" key="9">
    <source>
        <dbReference type="Proteomes" id="UP000038830"/>
    </source>
</evidence>
<dbReference type="InterPro" id="IPR019787">
    <property type="entry name" value="Znf_PHD-finger"/>
</dbReference>
<dbReference type="GO" id="GO:0008270">
    <property type="term" value="F:zinc ion binding"/>
    <property type="evidence" value="ECO:0007669"/>
    <property type="project" value="UniProtKB-KW"/>
</dbReference>
<dbReference type="CDD" id="cd15534">
    <property type="entry name" value="PHD2_PHF12_Rco1"/>
    <property type="match status" value="1"/>
</dbReference>
<protein>
    <recommendedName>
        <fullName evidence="6">PHD-type domain-containing protein</fullName>
    </recommendedName>
</protein>
<feature type="compositionally biased region" description="Low complexity" evidence="5">
    <location>
        <begin position="17"/>
        <end position="35"/>
    </location>
</feature>
<feature type="compositionally biased region" description="Basic and acidic residues" evidence="5">
    <location>
        <begin position="243"/>
        <end position="256"/>
    </location>
</feature>
<name>A0A0H5C483_CYBJN</name>
<reference evidence="7" key="1">
    <citation type="submission" date="2014-12" db="EMBL/GenBank/DDBJ databases">
        <authorList>
            <person name="Jaenicke S."/>
        </authorList>
    </citation>
    <scope>NUCLEOTIDE SEQUENCE [LARGE SCALE GENOMIC DNA]</scope>
    <source>
        <strain evidence="7">CBS1600</strain>
    </source>
</reference>
<organism evidence="7 9">
    <name type="scientific">Cyberlindnera jadinii (strain ATCC 18201 / CBS 1600 / BCRC 20928 / JCM 3617 / NBRC 0987 / NRRL Y-1542)</name>
    <name type="common">Torula yeast</name>
    <name type="synonym">Candida utilis</name>
    <dbReference type="NCBI Taxonomy" id="983966"/>
    <lineage>
        <taxon>Eukaryota</taxon>
        <taxon>Fungi</taxon>
        <taxon>Dikarya</taxon>
        <taxon>Ascomycota</taxon>
        <taxon>Saccharomycotina</taxon>
        <taxon>Saccharomycetes</taxon>
        <taxon>Phaffomycetales</taxon>
        <taxon>Phaffomycetaceae</taxon>
        <taxon>Cyberlindnera</taxon>
    </lineage>
</organism>
<sequence>MVSSHIAQSVSDDSSVTPCSSNTTSRRSSRPTSPSVVLMKEPKEPRESRKRHSSRLVDAERRKQEAKLEEEERKQQQKKRKLQKDKELVLKKNKNLPPVDLDTADVDMLSTFPAGVSKKPSKLVTIDKRGKLTFIEPENDEPLMSVTGLPLAAPPNSKIKKEALWPRKKAKKSKASTPITGEEDSESSSVTPLSQDDYLGALQNQLKTKINERLQKPSHIRSSSKPVDKNGADIYGRKFRSLRSKESSNDTIEKTPQRKRHAHSPITGKNTQQKRKIKNSSPKKSRENPFGYNNPMQLAGSKRENAFDVLDPTKDNEDFCSSCGEPGIFLCCEGCPKSFHFACCYPPFDESNLPEGEWLCTECNTKKNPPKPHKQGLFAKLLDQLERRNPTQFRLPRRIRERFEGVVTGHYGEYETTDYKPYRPAKIGSFEQTNPELHYDKDGNVLVCVKCGLTGISPDKTMGDVDKPIINCEYCPSTWHLDCLDPPLSTVKQLGTKWKCPNHADHLMPESNKNRRLKKPNIIDVDQVHGFKNDGNIEILLEKSDDEDGIFHHIPTPPFFENEDVPHGISATPNKTQLKLWRDEFAVHRVPERGVVLDFLGKVQANKTLEIQQMITHNLKINKENNDLLKKLVTSDKYEKKEKATIKSLVQLKEGELQDLAKIATKELASNSLSEFEVEELLEIKRLIALKGKGKLLEFLKS</sequence>
<feature type="compositionally biased region" description="Polar residues" evidence="5">
    <location>
        <begin position="1"/>
        <end position="16"/>
    </location>
</feature>
<feature type="region of interest" description="Disordered" evidence="5">
    <location>
        <begin position="1"/>
        <end position="102"/>
    </location>
</feature>
<feature type="compositionally biased region" description="Basic and acidic residues" evidence="5">
    <location>
        <begin position="55"/>
        <end position="75"/>
    </location>
</feature>
<evidence type="ECO:0000256" key="3">
    <source>
        <dbReference type="ARBA" id="ARBA00022833"/>
    </source>
</evidence>
<feature type="region of interest" description="Disordered" evidence="5">
    <location>
        <begin position="142"/>
        <end position="298"/>
    </location>
</feature>
<accession>A0A1E4S7E8</accession>
<evidence type="ECO:0000313" key="8">
    <source>
        <dbReference type="EMBL" id="ODV75410.1"/>
    </source>
</evidence>
<keyword evidence="3" id="KW-0862">Zinc</keyword>
<keyword evidence="2 4" id="KW-0863">Zinc-finger</keyword>
<evidence type="ECO:0000313" key="10">
    <source>
        <dbReference type="Proteomes" id="UP000094389"/>
    </source>
</evidence>
<dbReference type="AlphaFoldDB" id="A0A0H5C483"/>
<evidence type="ECO:0000256" key="2">
    <source>
        <dbReference type="ARBA" id="ARBA00022771"/>
    </source>
</evidence>
<proteinExistence type="predicted"/>
<dbReference type="PROSITE" id="PS50016">
    <property type="entry name" value="ZF_PHD_2"/>
    <property type="match status" value="1"/>
</dbReference>
<dbReference type="InterPro" id="IPR052819">
    <property type="entry name" value="Chromatin_regulatory_protein"/>
</dbReference>
<dbReference type="Pfam" id="PF00628">
    <property type="entry name" value="PHD"/>
    <property type="match status" value="2"/>
</dbReference>
<dbReference type="InterPro" id="IPR011011">
    <property type="entry name" value="Znf_FYVE_PHD"/>
</dbReference>
<dbReference type="SUPFAM" id="SSF57903">
    <property type="entry name" value="FYVE/PHD zinc finger"/>
    <property type="match status" value="2"/>
</dbReference>
<dbReference type="InterPro" id="IPR019786">
    <property type="entry name" value="Zinc_finger_PHD-type_CS"/>
</dbReference>
<dbReference type="OrthoDB" id="5876363at2759"/>
<dbReference type="EMBL" id="CDQK01000003">
    <property type="protein sequence ID" value="CEP22552.1"/>
    <property type="molecule type" value="Genomic_DNA"/>
</dbReference>
<reference evidence="8 10" key="3">
    <citation type="journal article" date="2016" name="Proc. Natl. Acad. Sci. U.S.A.">
        <title>Comparative genomics of biotechnologically important yeasts.</title>
        <authorList>
            <person name="Riley R."/>
            <person name="Haridas S."/>
            <person name="Wolfe K.H."/>
            <person name="Lopes M.R."/>
            <person name="Hittinger C.T."/>
            <person name="Goeker M."/>
            <person name="Salamov A.A."/>
            <person name="Wisecaver J.H."/>
            <person name="Long T.M."/>
            <person name="Calvey C.H."/>
            <person name="Aerts A.L."/>
            <person name="Barry K.W."/>
            <person name="Choi C."/>
            <person name="Clum A."/>
            <person name="Coughlan A.Y."/>
            <person name="Deshpande S."/>
            <person name="Douglass A.P."/>
            <person name="Hanson S.J."/>
            <person name="Klenk H.-P."/>
            <person name="LaButti K.M."/>
            <person name="Lapidus A."/>
            <person name="Lindquist E.A."/>
            <person name="Lipzen A.M."/>
            <person name="Meier-Kolthoff J.P."/>
            <person name="Ohm R.A."/>
            <person name="Otillar R.P."/>
            <person name="Pangilinan J.L."/>
            <person name="Peng Y."/>
            <person name="Rokas A."/>
            <person name="Rosa C.A."/>
            <person name="Scheuner C."/>
            <person name="Sibirny A.A."/>
            <person name="Slot J.C."/>
            <person name="Stielow J.B."/>
            <person name="Sun H."/>
            <person name="Kurtzman C.P."/>
            <person name="Blackwell M."/>
            <person name="Grigoriev I.V."/>
            <person name="Jeffries T.W."/>
        </authorList>
    </citation>
    <scope>NUCLEOTIDE SEQUENCE [LARGE SCALE GENOMIC DNA]</scope>
    <source>
        <strain evidence="10">ATCC 18201 / CBS 1600 / BCRC 20928 / JCM 3617 / NBRC 0987 / NRRL Y-1542</strain>
        <strain evidence="8">NRRL Y-1542</strain>
    </source>
</reference>
<reference evidence="9" key="2">
    <citation type="journal article" date="2015" name="J. Biotechnol.">
        <title>The structure of the Cyberlindnera jadinii genome and its relation to Candida utilis analyzed by the occurrence of single nucleotide polymorphisms.</title>
        <authorList>
            <person name="Rupp O."/>
            <person name="Brinkrolf K."/>
            <person name="Buerth C."/>
            <person name="Kunigo M."/>
            <person name="Schneider J."/>
            <person name="Jaenicke S."/>
            <person name="Goesmann A."/>
            <person name="Puehler A."/>
            <person name="Jaeger K.-E."/>
            <person name="Ernst J.F."/>
        </authorList>
    </citation>
    <scope>NUCLEOTIDE SEQUENCE [LARGE SCALE GENOMIC DNA]</scope>
    <source>
        <strain evidence="9">ATCC 18201 / CBS 1600 / BCRC 20928 / JCM 3617 / NBRC 0987 / NRRL Y-1542</strain>
    </source>
</reference>
<dbReference type="GO" id="GO:0032221">
    <property type="term" value="C:Rpd3S complex"/>
    <property type="evidence" value="ECO:0007669"/>
    <property type="project" value="TreeGrafter"/>
</dbReference>
<dbReference type="PANTHER" id="PTHR47636:SF1">
    <property type="entry name" value="TRANSCRIPTIONAL REGULATORY PROTEIN RCO1"/>
    <property type="match status" value="1"/>
</dbReference>
<dbReference type="CDD" id="cd15535">
    <property type="entry name" value="PHD1_Rco1"/>
    <property type="match status" value="1"/>
</dbReference>
<evidence type="ECO:0000313" key="7">
    <source>
        <dbReference type="EMBL" id="CEP22552.1"/>
    </source>
</evidence>
<dbReference type="InterPro" id="IPR001965">
    <property type="entry name" value="Znf_PHD"/>
</dbReference>
<evidence type="ECO:0000256" key="1">
    <source>
        <dbReference type="ARBA" id="ARBA00022723"/>
    </source>
</evidence>
<evidence type="ECO:0000256" key="4">
    <source>
        <dbReference type="PROSITE-ProRule" id="PRU00146"/>
    </source>
</evidence>